<dbReference type="OrthoDB" id="5983012at2759"/>
<protein>
    <recommendedName>
        <fullName evidence="1">DUF6589 domain-containing protein</fullName>
    </recommendedName>
</protein>
<dbReference type="Proteomes" id="UP000275408">
    <property type="component" value="Unassembled WGS sequence"/>
</dbReference>
<dbReference type="Pfam" id="PF20231">
    <property type="entry name" value="DUF6589"/>
    <property type="match status" value="1"/>
</dbReference>
<reference evidence="2 3" key="1">
    <citation type="journal article" date="2018" name="Sci. Rep.">
        <title>Comparative analysis of the Pocillopora damicornis genome highlights role of immune system in coral evolution.</title>
        <authorList>
            <person name="Cunning R."/>
            <person name="Bay R.A."/>
            <person name="Gillette P."/>
            <person name="Baker A.C."/>
            <person name="Traylor-Knowles N."/>
        </authorList>
    </citation>
    <scope>NUCLEOTIDE SEQUENCE [LARGE SCALE GENOMIC DNA]</scope>
    <source>
        <strain evidence="2">RSMAS</strain>
        <tissue evidence="2">Whole animal</tissue>
    </source>
</reference>
<comment type="caution">
    <text evidence="2">The sequence shown here is derived from an EMBL/GenBank/DDBJ whole genome shotgun (WGS) entry which is preliminary data.</text>
</comment>
<dbReference type="EMBL" id="RCHS01002701">
    <property type="protein sequence ID" value="RMX46466.1"/>
    <property type="molecule type" value="Genomic_DNA"/>
</dbReference>
<name>A0A3M6TYN2_POCDA</name>
<evidence type="ECO:0000313" key="3">
    <source>
        <dbReference type="Proteomes" id="UP000275408"/>
    </source>
</evidence>
<dbReference type="AlphaFoldDB" id="A0A3M6TYN2"/>
<dbReference type="InterPro" id="IPR046496">
    <property type="entry name" value="DUF6589"/>
</dbReference>
<proteinExistence type="predicted"/>
<organism evidence="2 3">
    <name type="scientific">Pocillopora damicornis</name>
    <name type="common">Cauliflower coral</name>
    <name type="synonym">Millepora damicornis</name>
    <dbReference type="NCBI Taxonomy" id="46731"/>
    <lineage>
        <taxon>Eukaryota</taxon>
        <taxon>Metazoa</taxon>
        <taxon>Cnidaria</taxon>
        <taxon>Anthozoa</taxon>
        <taxon>Hexacorallia</taxon>
        <taxon>Scleractinia</taxon>
        <taxon>Astrocoeniina</taxon>
        <taxon>Pocilloporidae</taxon>
        <taxon>Pocillopora</taxon>
    </lineage>
</organism>
<feature type="domain" description="DUF6589" evidence="1">
    <location>
        <begin position="293"/>
        <end position="577"/>
    </location>
</feature>
<evidence type="ECO:0000313" key="2">
    <source>
        <dbReference type="EMBL" id="RMX46466.1"/>
    </source>
</evidence>
<dbReference type="PANTHER" id="PTHR47018:SF3">
    <property type="entry name" value="MYCBP-ASSOCIATED PROTEIN"/>
    <property type="match status" value="1"/>
</dbReference>
<keyword evidence="3" id="KW-1185">Reference proteome</keyword>
<accession>A0A3M6TYN2</accession>
<gene>
    <name evidence="2" type="ORF">pdam_00017832</name>
</gene>
<sequence>MLISLFCSGYQEGFQESHDDVKTRILSICQDIIFLSSRGHTLTPKHVGIGLTIHQATRSKQLVQLLHAAGHSANYETVLRMDNTIANDVLQRYSESGNVFVPRNFTGTTDPAGYTGFAVDNIDINEETLNGMGTFHATQVAAFRQKEEGEPAMDIELSPKSEMRLDVQVPSELHELADLSLDNKKPEPELQKTVVSEWYTPDSSLINEYYKKDQAWWTGFNQLLATVNPQVTVVGPLPIVNAPAHEFETLWTVILRCKAMTHLRNGKFTVITMDEGLYNKAKMLQWGKTQVLKDVIIVLGGFHTQMTFSKVMGKYLQSSGMAEMWAESEVFGETTAGNILKGKLWNRVIRAHKLSYEALWRVLWPILTKWAKDKDDNECNTLVNLSETLATKFTTANDNDASVDALTSSELVNEVGQAARIIKAFDAAHYDNPSFCYWRQYMKLVSILLRFTRAIREGKWDLYLSSFSEMLPYFAAFDHSNYTRWGVIFLADMKMLPQTAPEVQQAFESGDFVIKATASTFNQIPDDQALEHVNKSGKVAGGLVGITRTDSARDRWCLTYNERAKLSEDTKEMFNVLERECTSAKDLGKARMRQDAEDVAKLEAQFTKYKVFRCTSDLVVVTTGDVASNAIKQDLLGIKEIGKKVIKEFVETRLIKKEIKFHDTLKQQKVKTFETLYTVPVSVDKSKTSAMKADKDLLRRVIVALESGRDVDVNTLLQSELAPVPKSRATLDGSLREAGKSDLGTILQGNVCKSQMPISRSQTCTIIDGMAAAHCTRVDVLFDGCVRNSIKGGTRDKRKEKKSTGIRRNVDNRDQRIGNWERFIILEDNKANLAHFLSTEISESYSAPPGRELKRKSLLAFHAITGCDTTSQFYGVGKASAWKVFEDAPDLLEHLGEESQISADVLAKAEAFVCKLYNPGTQEVEINKERATAFRKSKKDLDALPPTQDALILHIKRANYQTMIWNKALEPCPSLPKPEDSGWYYSEGLLKPKLMTREECSTPGEEFHVNSMKEVERKNLWLHEENEVEFVEDNDGEDEEEIFRAFCQWLQTADGGKRDRKMAKQHSSQVRKILVIIDPEKRLSSLFNKNLIRDKFLVDYAEKMYKPDTVKAHLLSLRNFCSFVKTEEPSSVTVDVATIEKIEEKAHLWSSSYKKDSNRRHLEKQNEDLQKLELVSQFENGESTRTAVAYIGQLSGAH</sequence>
<dbReference type="PANTHER" id="PTHR47018">
    <property type="entry name" value="CXC DOMAIN-CONTAINING PROTEIN-RELATED"/>
    <property type="match status" value="1"/>
</dbReference>
<evidence type="ECO:0000259" key="1">
    <source>
        <dbReference type="Pfam" id="PF20231"/>
    </source>
</evidence>